<evidence type="ECO:0000256" key="2">
    <source>
        <dbReference type="SAM" id="Phobius"/>
    </source>
</evidence>
<dbReference type="InterPro" id="IPR058316">
    <property type="entry name" value="DUF8003"/>
</dbReference>
<dbReference type="Pfam" id="PF26010">
    <property type="entry name" value="DUF8003"/>
    <property type="match status" value="1"/>
</dbReference>
<dbReference type="PANTHER" id="PTHR31513:SF1">
    <property type="entry name" value="EPHRIN TYPE-B RECEPTOR"/>
    <property type="match status" value="1"/>
</dbReference>
<protein>
    <submittedName>
        <fullName evidence="5">Glycine-rich protein</fullName>
    </submittedName>
</protein>
<name>A0A9E7F3D4_9LILI</name>
<evidence type="ECO:0000313" key="6">
    <source>
        <dbReference type="Proteomes" id="UP001055439"/>
    </source>
</evidence>
<feature type="transmembrane region" description="Helical" evidence="2">
    <location>
        <begin position="1374"/>
        <end position="1396"/>
    </location>
</feature>
<evidence type="ECO:0000259" key="4">
    <source>
        <dbReference type="Pfam" id="PF26010"/>
    </source>
</evidence>
<keyword evidence="6" id="KW-1185">Reference proteome</keyword>
<feature type="chain" id="PRO_5039001806" evidence="3">
    <location>
        <begin position="26"/>
        <end position="1461"/>
    </location>
</feature>
<dbReference type="OrthoDB" id="122018at2759"/>
<reference evidence="5" key="1">
    <citation type="submission" date="2022-05" db="EMBL/GenBank/DDBJ databases">
        <title>The Musa troglodytarum L. genome provides insights into the mechanism of non-climacteric behaviour and enrichment of carotenoids.</title>
        <authorList>
            <person name="Wang J."/>
        </authorList>
    </citation>
    <scope>NUCLEOTIDE SEQUENCE</scope>
    <source>
        <tissue evidence="5">Leaf</tissue>
    </source>
</reference>
<feature type="transmembrane region" description="Helical" evidence="2">
    <location>
        <begin position="880"/>
        <end position="900"/>
    </location>
</feature>
<feature type="transmembrane region" description="Helical" evidence="2">
    <location>
        <begin position="1306"/>
        <end position="1327"/>
    </location>
</feature>
<proteinExistence type="predicted"/>
<organism evidence="5 6">
    <name type="scientific">Musa troglodytarum</name>
    <name type="common">fe'i banana</name>
    <dbReference type="NCBI Taxonomy" id="320322"/>
    <lineage>
        <taxon>Eukaryota</taxon>
        <taxon>Viridiplantae</taxon>
        <taxon>Streptophyta</taxon>
        <taxon>Embryophyta</taxon>
        <taxon>Tracheophyta</taxon>
        <taxon>Spermatophyta</taxon>
        <taxon>Magnoliopsida</taxon>
        <taxon>Liliopsida</taxon>
        <taxon>Zingiberales</taxon>
        <taxon>Musaceae</taxon>
        <taxon>Musa</taxon>
    </lineage>
</organism>
<keyword evidence="2" id="KW-0812">Transmembrane</keyword>
<keyword evidence="2" id="KW-1133">Transmembrane helix</keyword>
<evidence type="ECO:0000256" key="1">
    <source>
        <dbReference type="SAM" id="MobiDB-lite"/>
    </source>
</evidence>
<feature type="region of interest" description="Disordered" evidence="1">
    <location>
        <begin position="159"/>
        <end position="187"/>
    </location>
</feature>
<keyword evidence="2" id="KW-0472">Membrane</keyword>
<gene>
    <name evidence="5" type="ORF">MUK42_27649</name>
</gene>
<feature type="domain" description="DUF8003" evidence="4">
    <location>
        <begin position="793"/>
        <end position="866"/>
    </location>
</feature>
<evidence type="ECO:0000313" key="5">
    <source>
        <dbReference type="EMBL" id="URD89014.1"/>
    </source>
</evidence>
<dbReference type="PANTHER" id="PTHR31513">
    <property type="entry name" value="EPHRIN TYPE-B RECEPTOR"/>
    <property type="match status" value="1"/>
</dbReference>
<feature type="transmembrane region" description="Helical" evidence="2">
    <location>
        <begin position="1000"/>
        <end position="1017"/>
    </location>
</feature>
<feature type="transmembrane region" description="Helical" evidence="2">
    <location>
        <begin position="1334"/>
        <end position="1354"/>
    </location>
</feature>
<evidence type="ECO:0000256" key="3">
    <source>
        <dbReference type="SAM" id="SignalP"/>
    </source>
</evidence>
<feature type="signal peptide" evidence="3">
    <location>
        <begin position="1"/>
        <end position="25"/>
    </location>
</feature>
<sequence length="1461" mass="156476">MAAAYFLRLLLLLFALFVTPEIGSSRLAFAVEDREERFSILNYESLWHDYSPPAPPPSPPDPPSSSCEADLGGTGDFDTLCELHTSVELSSDFFAKANGSFVLYPDVVLSCPVAGCSIAVNLTGEVRIGRNAKIVAGGVRVGAGSMSLADGAAIDTTALAGDPPAQTSGSPAGTNGDGGGHGGRGASCVVKEGQTQEDSWGGDAYSWSTLTVPVSYGSKGGSTSREKDYGGGGGGRVYLVVKDALEVNGSITADGGEGGSLGGGGSGGSIFINAAKMRGTGKISASGGSGLAGGGGGRVSIEVFSWHDDPHVFVHGGKSFGCPENAGAAGTLYDAVPKSLIVSNHNLSTQTDTLLLEFPYQPLWTNVFIRNCAKVAVPLLWSRVQVQGQLSLLCGGILTFGLTHYPYSEFELMAEELLMSDSIIKVFGALRMSVKMLLMWNSKMFINGGRDTLVATSLLEASNLIVLKESSVIHSNANLGVHGQGLLNLSGSGDLIEAQRLILSLFYSIHVGPGSILRGPLINATTDDMAPRLDCEKKDCPLELVHPPEDCNVNSSLSFTLQVCRVEDIDVAGLVQGTVVHFHRARSVFVHPTGKISATGWGCKGGVGRGKILGNGLGGGGGHGGKGGDGRYDEIVVKGGIAYGSAELPCELGSGSGNDTVPTSTAGGGIIVMGSMERSLASLSVHGSVEADGENFREATTGSSDGGPGGGSGGTILLFLHSLTLGCSSVLSSAGGDGSCGGGGGGGGRIHFHWSDIPTGDEYLPVANGKGKINTRGGMSRGAGLPGENGTLTGKTCPEGLYGIFCEECPLGTFKNVTGSDEALCYPCPSNELPHRAVYTNVRGGVAKTPCPYKCVSERYHMPHCYTALEELIYTFGGPWLFGLLLSGLLVLLALVLSVARMKFVGMDELPGPAPTQPGSHIDHSFPFLESLNEVLETNRAEESQSHVHRMYFMGPNTFSEPWHLPHSPPKQIIEIVYEDAYNRFVGEINALAAYQWWEGAIYSILCLLAYPLAWSWQQWRRRKKLQLLREFVRSEYDHACLRSCRSRALYEGLKKKKRKLGKGKEEKEREIFGNIQQHALCSVVAATPDLMLGYLDFFLGGDEKRPDLPPRLHQRFPICLIFGGDGSYAAPFLLHSDNVLTSLMSQAVPPTIWYRLVAGLNAQLRLVRHGHLKVTFIPVLSWLETHANPYLRQHGVCVDLAWFRATALGYCQFGLVVYAVEGETESTIDGGSRTLKMDQSSRVHSPQRVNKPGDTMNREAVLHKRISGGVLDSSSLRMLEEKKKDLFYPFSLIVHNTKPVGHQDLVGLVISILLLADFSLVLLTLLQLYSFSMVDIFLVLFVLPLGILSPFPAGINALFSHGPRRSAGLARVYALWNIASLINVIVAFICGFVHYKSSSRKHQNLQPWNLGVDESGWWLFPAGLVLCKCIQARLVDWHVANLEIQDRSLYSNDPTLFWQS</sequence>
<keyword evidence="3" id="KW-0732">Signal</keyword>
<accession>A0A9E7F3D4</accession>
<dbReference type="EMBL" id="CP097504">
    <property type="protein sequence ID" value="URD89014.1"/>
    <property type="molecule type" value="Genomic_DNA"/>
</dbReference>
<feature type="compositionally biased region" description="Gly residues" evidence="1">
    <location>
        <begin position="175"/>
        <end position="185"/>
    </location>
</feature>
<dbReference type="Proteomes" id="UP001055439">
    <property type="component" value="Chromosome 2"/>
</dbReference>